<sequence length="304" mass="32984">MPNNIFGGDTCRVMPPQCEVSRLRILFHFFSGLQRRILSESYPNFDGRSVTNKLLPNSKEPRMLQAIIDSFPETSELQKNVQELKRNLSAFRDYAAGVSGVVKELKKNMKKDMEKMKNEDICLTVQDVAQVLIGLNTTVNERFLHFEQSIMQLDQKVKNTTGSTSIRGPPGVNGTNGDTGPAGPPGYNGTKGDIGLAGPAGPPGPPGFNGTQDPAGRSGLPGFLWTLSSTGVAASSITQQEIVATEQNGKIFIGVNCDTNDAKVAVLASTISGGKRTYKCSCYGTLITGEAKMYCYMHYWECQL</sequence>
<proteinExistence type="predicted"/>
<evidence type="ECO:0000256" key="1">
    <source>
        <dbReference type="SAM" id="MobiDB-lite"/>
    </source>
</evidence>
<name>A0AAU9W4X1_9CNID</name>
<dbReference type="InterPro" id="IPR008160">
    <property type="entry name" value="Collagen"/>
</dbReference>
<dbReference type="Pfam" id="PF01391">
    <property type="entry name" value="Collagen"/>
    <property type="match status" value="1"/>
</dbReference>
<dbReference type="PANTHER" id="PTHR24637:SF421">
    <property type="entry name" value="CUTICLE COLLAGEN DPY-2"/>
    <property type="match status" value="1"/>
</dbReference>
<protein>
    <submittedName>
        <fullName evidence="2">Uncharacterized protein</fullName>
    </submittedName>
</protein>
<evidence type="ECO:0000313" key="2">
    <source>
        <dbReference type="EMBL" id="CAH3044129.1"/>
    </source>
</evidence>
<dbReference type="EMBL" id="CALNXJ010000007">
    <property type="protein sequence ID" value="CAH3044129.1"/>
    <property type="molecule type" value="Genomic_DNA"/>
</dbReference>
<reference evidence="2 3" key="1">
    <citation type="submission" date="2022-05" db="EMBL/GenBank/DDBJ databases">
        <authorList>
            <consortium name="Genoscope - CEA"/>
            <person name="William W."/>
        </authorList>
    </citation>
    <scope>NUCLEOTIDE SEQUENCE [LARGE SCALE GENOMIC DNA]</scope>
</reference>
<dbReference type="AlphaFoldDB" id="A0AAU9W4X1"/>
<comment type="caution">
    <text evidence="2">The sequence shown here is derived from an EMBL/GenBank/DDBJ whole genome shotgun (WGS) entry which is preliminary data.</text>
</comment>
<gene>
    <name evidence="2" type="ORF">PMEA_00030956</name>
</gene>
<evidence type="ECO:0000313" key="3">
    <source>
        <dbReference type="Proteomes" id="UP001159428"/>
    </source>
</evidence>
<accession>A0AAU9W4X1</accession>
<dbReference type="PANTHER" id="PTHR24637">
    <property type="entry name" value="COLLAGEN"/>
    <property type="match status" value="1"/>
</dbReference>
<feature type="region of interest" description="Disordered" evidence="1">
    <location>
        <begin position="160"/>
        <end position="215"/>
    </location>
</feature>
<dbReference type="Proteomes" id="UP001159428">
    <property type="component" value="Unassembled WGS sequence"/>
</dbReference>
<organism evidence="2 3">
    <name type="scientific">Pocillopora meandrina</name>
    <dbReference type="NCBI Taxonomy" id="46732"/>
    <lineage>
        <taxon>Eukaryota</taxon>
        <taxon>Metazoa</taxon>
        <taxon>Cnidaria</taxon>
        <taxon>Anthozoa</taxon>
        <taxon>Hexacorallia</taxon>
        <taxon>Scleractinia</taxon>
        <taxon>Astrocoeniina</taxon>
        <taxon>Pocilloporidae</taxon>
        <taxon>Pocillopora</taxon>
    </lineage>
</organism>
<keyword evidence="3" id="KW-1185">Reference proteome</keyword>